<comment type="caution">
    <text evidence="1">The sequence shown here is derived from an EMBL/GenBank/DDBJ whole genome shotgun (WGS) entry which is preliminary data.</text>
</comment>
<reference evidence="1" key="1">
    <citation type="submission" date="2022-06" db="EMBL/GenBank/DDBJ databases">
        <title>Isolation and Genomics of Futiania mangrovii gen. nov., sp. nov., a Rare and Metabolically-versatile member in the Class Alphaproteobacteria.</title>
        <authorList>
            <person name="Liu L."/>
            <person name="Huang W.-C."/>
            <person name="Pan J."/>
            <person name="Li J."/>
            <person name="Huang Y."/>
            <person name="Du H."/>
            <person name="Liu Y."/>
            <person name="Li M."/>
        </authorList>
    </citation>
    <scope>NUCLEOTIDE SEQUENCE</scope>
    <source>
        <strain evidence="1">FT118</strain>
    </source>
</reference>
<proteinExistence type="predicted"/>
<dbReference type="Proteomes" id="UP001055804">
    <property type="component" value="Unassembled WGS sequence"/>
</dbReference>
<dbReference type="EMBL" id="JAMZFT010000003">
    <property type="protein sequence ID" value="MCP1337277.1"/>
    <property type="molecule type" value="Genomic_DNA"/>
</dbReference>
<evidence type="ECO:0000313" key="2">
    <source>
        <dbReference type="Proteomes" id="UP001055804"/>
    </source>
</evidence>
<accession>A0A9J6PD32</accession>
<sequence>MRANPHRGEVAATLCGVPVRLRLTLGALAEIEEALALDTATLADRLAEGRLGARAAVVILAAAARAGGAPEVTEEALAAADIEGGPAGAFRLVAALFAAAFSAPREGA</sequence>
<name>A0A9J6PD32_9PROT</name>
<dbReference type="AlphaFoldDB" id="A0A9J6PD32"/>
<dbReference type="Pfam" id="PF11836">
    <property type="entry name" value="Phage_TAC_11"/>
    <property type="match status" value="1"/>
</dbReference>
<evidence type="ECO:0000313" key="1">
    <source>
        <dbReference type="EMBL" id="MCP1337277.1"/>
    </source>
</evidence>
<protein>
    <submittedName>
        <fullName evidence="1">Gene transfer agent family protein</fullName>
    </submittedName>
</protein>
<gene>
    <name evidence="1" type="ORF">NJQ99_12720</name>
</gene>
<dbReference type="RefSeq" id="WP_269333246.1">
    <property type="nucleotide sequence ID" value="NZ_JAMZFT010000003.1"/>
</dbReference>
<dbReference type="InterPro" id="IPR021791">
    <property type="entry name" value="Phage_TAC_11"/>
</dbReference>
<keyword evidence="2" id="KW-1185">Reference proteome</keyword>
<organism evidence="1 2">
    <name type="scientific">Futiania mangrovi</name>
    <dbReference type="NCBI Taxonomy" id="2959716"/>
    <lineage>
        <taxon>Bacteria</taxon>
        <taxon>Pseudomonadati</taxon>
        <taxon>Pseudomonadota</taxon>
        <taxon>Alphaproteobacteria</taxon>
        <taxon>Futianiales</taxon>
        <taxon>Futianiaceae</taxon>
        <taxon>Futiania</taxon>
    </lineage>
</organism>